<dbReference type="InterPro" id="IPR020846">
    <property type="entry name" value="MFS_dom"/>
</dbReference>
<sequence>MSSPSIPAQPVGPRQVQWRRTILGCMADYIDAGSIVAASSGLALWSSAFGMSDSLVGLLGALGTNAASYAVGALIGGRLGDLFGRKRIYQWDLLVYVLGGLLVLLALNSGMLFVGLIIMGLAVGADVPTSWALVGEIAPNRVRGRMIGLTSLFWNLGPVVSLLLAFALADTGVLGIRIVFGHLVAVALVTWLLRRKMAESEVWNHARDTGQLGRQQLRALFTPRLVRPLLFVFGVHTLGSIAAGTFGFFLPYILKTVGGQGQGASVGFNALNFALGGLGVAFLFMPLVDRLNRRVLYGIAGFFSIVAALMLIIFPITSTAAVIIFIVLNAVAGSCGQEQFYRVWCQELFPTALRTTAQGMIIFAQKMILALWSSVVPIIVAASFSAFAWVLALATFCSVAIGLIFMPAKAVSLTTDPEPTGVSPSLPPTSA</sequence>
<gene>
    <name evidence="7" type="ORF">SAMN04489812_2343</name>
</gene>
<reference evidence="7 8" key="1">
    <citation type="submission" date="2016-10" db="EMBL/GenBank/DDBJ databases">
        <authorList>
            <person name="de Groot N.N."/>
        </authorList>
    </citation>
    <scope>NUCLEOTIDE SEQUENCE [LARGE SCALE GENOMIC DNA]</scope>
    <source>
        <strain evidence="7 8">DSM 21800</strain>
    </source>
</reference>
<dbReference type="SUPFAM" id="SSF103473">
    <property type="entry name" value="MFS general substrate transporter"/>
    <property type="match status" value="1"/>
</dbReference>
<dbReference type="InterPro" id="IPR036259">
    <property type="entry name" value="MFS_trans_sf"/>
</dbReference>
<evidence type="ECO:0000259" key="6">
    <source>
        <dbReference type="PROSITE" id="PS50850"/>
    </source>
</evidence>
<evidence type="ECO:0000256" key="1">
    <source>
        <dbReference type="ARBA" id="ARBA00004651"/>
    </source>
</evidence>
<feature type="transmembrane region" description="Helical" evidence="5">
    <location>
        <begin position="55"/>
        <end position="76"/>
    </location>
</feature>
<keyword evidence="8" id="KW-1185">Reference proteome</keyword>
<dbReference type="Pfam" id="PF07690">
    <property type="entry name" value="MFS_1"/>
    <property type="match status" value="1"/>
</dbReference>
<feature type="domain" description="Major facilitator superfamily (MFS) profile" evidence="6">
    <location>
        <begin position="17"/>
        <end position="410"/>
    </location>
</feature>
<keyword evidence="2 5" id="KW-0812">Transmembrane</keyword>
<dbReference type="EMBL" id="LT629772">
    <property type="protein sequence ID" value="SDS57922.1"/>
    <property type="molecule type" value="Genomic_DNA"/>
</dbReference>
<evidence type="ECO:0000256" key="5">
    <source>
        <dbReference type="SAM" id="Phobius"/>
    </source>
</evidence>
<organism evidence="7 8">
    <name type="scientific">Microlunatus soli</name>
    <dbReference type="NCBI Taxonomy" id="630515"/>
    <lineage>
        <taxon>Bacteria</taxon>
        <taxon>Bacillati</taxon>
        <taxon>Actinomycetota</taxon>
        <taxon>Actinomycetes</taxon>
        <taxon>Propionibacteriales</taxon>
        <taxon>Propionibacteriaceae</taxon>
        <taxon>Microlunatus</taxon>
    </lineage>
</organism>
<dbReference type="Gene3D" id="1.20.1250.20">
    <property type="entry name" value="MFS general substrate transporter like domains"/>
    <property type="match status" value="2"/>
</dbReference>
<dbReference type="InterPro" id="IPR011701">
    <property type="entry name" value="MFS"/>
</dbReference>
<dbReference type="STRING" id="630515.SAMN04489812_2343"/>
<feature type="transmembrane region" description="Helical" evidence="5">
    <location>
        <begin position="295"/>
        <end position="314"/>
    </location>
</feature>
<dbReference type="CDD" id="cd17316">
    <property type="entry name" value="MFS_SV2_like"/>
    <property type="match status" value="1"/>
</dbReference>
<feature type="transmembrane region" description="Helical" evidence="5">
    <location>
        <begin position="146"/>
        <end position="168"/>
    </location>
</feature>
<name>A0A1H1TCD1_9ACTN</name>
<feature type="transmembrane region" description="Helical" evidence="5">
    <location>
        <begin position="266"/>
        <end position="288"/>
    </location>
</feature>
<dbReference type="InterPro" id="IPR005829">
    <property type="entry name" value="Sugar_transporter_CS"/>
</dbReference>
<dbReference type="GO" id="GO:0046943">
    <property type="term" value="F:carboxylic acid transmembrane transporter activity"/>
    <property type="evidence" value="ECO:0007669"/>
    <property type="project" value="TreeGrafter"/>
</dbReference>
<accession>A0A1H1TCD1</accession>
<dbReference type="PROSITE" id="PS50850">
    <property type="entry name" value="MFS"/>
    <property type="match status" value="1"/>
</dbReference>
<dbReference type="PROSITE" id="PS00217">
    <property type="entry name" value="SUGAR_TRANSPORT_2"/>
    <property type="match status" value="1"/>
</dbReference>
<dbReference type="Proteomes" id="UP000199103">
    <property type="component" value="Chromosome I"/>
</dbReference>
<dbReference type="PANTHER" id="PTHR23508:SF10">
    <property type="entry name" value="CARBOXYLIC ACID TRANSPORTER PROTEIN HOMOLOG"/>
    <property type="match status" value="1"/>
</dbReference>
<proteinExistence type="predicted"/>
<evidence type="ECO:0000256" key="3">
    <source>
        <dbReference type="ARBA" id="ARBA00022989"/>
    </source>
</evidence>
<evidence type="ECO:0000256" key="4">
    <source>
        <dbReference type="ARBA" id="ARBA00023136"/>
    </source>
</evidence>
<keyword evidence="4 5" id="KW-0472">Membrane</keyword>
<evidence type="ECO:0000313" key="7">
    <source>
        <dbReference type="EMBL" id="SDS57922.1"/>
    </source>
</evidence>
<evidence type="ECO:0000313" key="8">
    <source>
        <dbReference type="Proteomes" id="UP000199103"/>
    </source>
</evidence>
<feature type="transmembrane region" description="Helical" evidence="5">
    <location>
        <begin position="361"/>
        <end position="380"/>
    </location>
</feature>
<dbReference type="AlphaFoldDB" id="A0A1H1TCD1"/>
<comment type="subcellular location">
    <subcellularLocation>
        <location evidence="1">Cell membrane</location>
        <topology evidence="1">Multi-pass membrane protein</topology>
    </subcellularLocation>
</comment>
<feature type="transmembrane region" description="Helical" evidence="5">
    <location>
        <begin position="386"/>
        <end position="406"/>
    </location>
</feature>
<feature type="transmembrane region" description="Helical" evidence="5">
    <location>
        <begin position="113"/>
        <end position="134"/>
    </location>
</feature>
<keyword evidence="3 5" id="KW-1133">Transmembrane helix</keyword>
<feature type="transmembrane region" description="Helical" evidence="5">
    <location>
        <begin position="320"/>
        <end position="340"/>
    </location>
</feature>
<feature type="transmembrane region" description="Helical" evidence="5">
    <location>
        <begin position="174"/>
        <end position="193"/>
    </location>
</feature>
<feature type="transmembrane region" description="Helical" evidence="5">
    <location>
        <begin position="88"/>
        <end position="107"/>
    </location>
</feature>
<dbReference type="GO" id="GO:0005886">
    <property type="term" value="C:plasma membrane"/>
    <property type="evidence" value="ECO:0007669"/>
    <property type="project" value="UniProtKB-SubCell"/>
</dbReference>
<evidence type="ECO:0000256" key="2">
    <source>
        <dbReference type="ARBA" id="ARBA00022692"/>
    </source>
</evidence>
<feature type="transmembrane region" description="Helical" evidence="5">
    <location>
        <begin position="229"/>
        <end position="254"/>
    </location>
</feature>
<protein>
    <submittedName>
        <fullName evidence="7">MFS transporter, SP family, inositol transporter</fullName>
    </submittedName>
</protein>
<dbReference type="PANTHER" id="PTHR23508">
    <property type="entry name" value="CARBOXYLIC ACID TRANSPORTER PROTEIN HOMOLOG"/>
    <property type="match status" value="1"/>
</dbReference>